<accession>A0A8J6Y147</accession>
<evidence type="ECO:0000259" key="10">
    <source>
        <dbReference type="Pfam" id="PF21226"/>
    </source>
</evidence>
<keyword evidence="5" id="KW-0328">Glycosyltransferase</keyword>
<reference evidence="11 12" key="1">
    <citation type="submission" date="2020-08" db="EMBL/GenBank/DDBJ databases">
        <title>Acidobacteriota in marine sediments use diverse sulfur dissimilation pathways.</title>
        <authorList>
            <person name="Wasmund K."/>
        </authorList>
    </citation>
    <scope>NUCLEOTIDE SEQUENCE [LARGE SCALE GENOMIC DNA]</scope>
    <source>
        <strain evidence="11">MAG AM4</strain>
    </source>
</reference>
<dbReference type="EMBL" id="JACXWD010000008">
    <property type="protein sequence ID" value="MBD3867279.1"/>
    <property type="molecule type" value="Genomic_DNA"/>
</dbReference>
<dbReference type="PANTHER" id="PTHR32438:SF5">
    <property type="entry name" value="4-ALPHA-GLUCANOTRANSFERASE DPE1, CHLOROPLASTIC_AMYLOPLASTIC"/>
    <property type="match status" value="1"/>
</dbReference>
<name>A0A8J6Y147_9BACT</name>
<comment type="caution">
    <text evidence="11">The sequence shown here is derived from an EMBL/GenBank/DDBJ whole genome shotgun (WGS) entry which is preliminary data.</text>
</comment>
<dbReference type="GO" id="GO:0005975">
    <property type="term" value="P:carbohydrate metabolic process"/>
    <property type="evidence" value="ECO:0007669"/>
    <property type="project" value="InterPro"/>
</dbReference>
<dbReference type="EC" id="2.4.1.25" evidence="3"/>
<dbReference type="Proteomes" id="UP000648239">
    <property type="component" value="Unassembled WGS sequence"/>
</dbReference>
<evidence type="ECO:0000256" key="9">
    <source>
        <dbReference type="ARBA" id="ARBA00031501"/>
    </source>
</evidence>
<proteinExistence type="inferred from homology"/>
<dbReference type="GO" id="GO:0004134">
    <property type="term" value="F:4-alpha-glucanotransferase activity"/>
    <property type="evidence" value="ECO:0007669"/>
    <property type="project" value="UniProtKB-EC"/>
</dbReference>
<evidence type="ECO:0000256" key="7">
    <source>
        <dbReference type="ARBA" id="ARBA00023277"/>
    </source>
</evidence>
<evidence type="ECO:0000256" key="4">
    <source>
        <dbReference type="ARBA" id="ARBA00020295"/>
    </source>
</evidence>
<keyword evidence="6" id="KW-0808">Transferase</keyword>
<comment type="similarity">
    <text evidence="2">Belongs to the disproportionating enzyme family.</text>
</comment>
<dbReference type="Gene3D" id="3.20.20.80">
    <property type="entry name" value="Glycosidases"/>
    <property type="match status" value="1"/>
</dbReference>
<evidence type="ECO:0000256" key="6">
    <source>
        <dbReference type="ARBA" id="ARBA00022679"/>
    </source>
</evidence>
<evidence type="ECO:0000256" key="1">
    <source>
        <dbReference type="ARBA" id="ARBA00000439"/>
    </source>
</evidence>
<evidence type="ECO:0000313" key="11">
    <source>
        <dbReference type="EMBL" id="MBD3867279.1"/>
    </source>
</evidence>
<dbReference type="InterPro" id="IPR017853">
    <property type="entry name" value="GH"/>
</dbReference>
<evidence type="ECO:0000313" key="12">
    <source>
        <dbReference type="Proteomes" id="UP000648239"/>
    </source>
</evidence>
<dbReference type="SUPFAM" id="SSF51445">
    <property type="entry name" value="(Trans)glycosidases"/>
    <property type="match status" value="1"/>
</dbReference>
<evidence type="ECO:0000256" key="3">
    <source>
        <dbReference type="ARBA" id="ARBA00012560"/>
    </source>
</evidence>
<keyword evidence="7" id="KW-0119">Carbohydrate metabolism</keyword>
<dbReference type="PANTHER" id="PTHR32438">
    <property type="entry name" value="4-ALPHA-GLUCANOTRANSFERASE DPE1, CHLOROPLASTIC/AMYLOPLASTIC"/>
    <property type="match status" value="1"/>
</dbReference>
<sequence>MEPSLKQLQVLADRYGVATVYRDGLGRECRPGPEAVAEILKALGCPMDSPIEAVETRALPPAVVRFGDGTSLVELDPRVGHSFAADLELEDGRSRALPAGDGAIQIPDGLPHGIHTLNLEFGSVRESCLLLCAPATVYPPERLFPDRAWGLFLPLYAARSGPDSGVGDLGDLERLMDWTGSLGGSLVGVLPMNAAFLDRPYAPSPFTPASRLFWNELFLDVEGVGGAGAADTVDYRTVMAAKRKVLEAAAAGSREYRGLVEEDPYLLPYARFRAETERHGTGWKIWPEGPRSGELTVADTDPAVQYHLYVQWLFHDRLGKIVSQEKPGRELYSDLPLGVHPDSFDTWAHPALFASGVTVGAPPDVMFSNGQNWGFPPLLPEANRAEGYRYVTQTIRRQARFASMLRIDHVMGLHRQFWIPEGGDPSEGTYVTFPADEQYAILAMESHRNRCAVAGEDLGVVPDGVREAMARHRIQRLYVGQFRHPPSSPSQEMVAALNTHDLRPFAGFLEGLDIDDRLQHGFMAPDAEDAARAQRTESFRLAAAALVEAGFLRHGNPEPAVLLDAWLQWLGAGPARLVLVNAEDLWLETRAHNVPGTRDDRPNWVGRSSQSLLDMEQSDRITAMLQRLTAARQPVKEKR</sequence>
<dbReference type="Pfam" id="PF21226">
    <property type="entry name" value="MalQ_N"/>
    <property type="match status" value="1"/>
</dbReference>
<dbReference type="AlphaFoldDB" id="A0A8J6Y147"/>
<evidence type="ECO:0000256" key="8">
    <source>
        <dbReference type="ARBA" id="ARBA00031423"/>
    </source>
</evidence>
<comment type="catalytic activity">
    <reaction evidence="1">
        <text>Transfers a segment of a (1-&gt;4)-alpha-D-glucan to a new position in an acceptor, which may be glucose or a (1-&gt;4)-alpha-D-glucan.</text>
        <dbReference type="EC" id="2.4.1.25"/>
    </reaction>
</comment>
<feature type="domain" description="MalQ N-terminal beta-sandwich" evidence="10">
    <location>
        <begin position="59"/>
        <end position="134"/>
    </location>
</feature>
<dbReference type="Pfam" id="PF02446">
    <property type="entry name" value="Glyco_hydro_77"/>
    <property type="match status" value="1"/>
</dbReference>
<dbReference type="InterPro" id="IPR048458">
    <property type="entry name" value="MalQ_N"/>
</dbReference>
<evidence type="ECO:0000256" key="2">
    <source>
        <dbReference type="ARBA" id="ARBA00005684"/>
    </source>
</evidence>
<organism evidence="11 12">
    <name type="scientific">Candidatus Polarisedimenticola svalbardensis</name>
    <dbReference type="NCBI Taxonomy" id="2886004"/>
    <lineage>
        <taxon>Bacteria</taxon>
        <taxon>Pseudomonadati</taxon>
        <taxon>Acidobacteriota</taxon>
        <taxon>Candidatus Polarisedimenticolia</taxon>
        <taxon>Candidatus Polarisedimenticolales</taxon>
        <taxon>Candidatus Polarisedimenticolaceae</taxon>
        <taxon>Candidatus Polarisedimenticola</taxon>
    </lineage>
</organism>
<protein>
    <recommendedName>
        <fullName evidence="4">4-alpha-glucanotransferase</fullName>
        <ecNumber evidence="3">2.4.1.25</ecNumber>
    </recommendedName>
    <alternativeName>
        <fullName evidence="8">Amylomaltase</fullName>
    </alternativeName>
    <alternativeName>
        <fullName evidence="9">Disproportionating enzyme</fullName>
    </alternativeName>
</protein>
<evidence type="ECO:0000256" key="5">
    <source>
        <dbReference type="ARBA" id="ARBA00022676"/>
    </source>
</evidence>
<dbReference type="InterPro" id="IPR003385">
    <property type="entry name" value="Glyco_hydro_77"/>
</dbReference>
<gene>
    <name evidence="11" type="ORF">IFK94_04055</name>
</gene>